<dbReference type="EMBL" id="PDCK01000041">
    <property type="protein sequence ID" value="PRQ42339.1"/>
    <property type="molecule type" value="Genomic_DNA"/>
</dbReference>
<sequence>MLFVVIMIMILITKIGNVSADLGACPKCGSLEVPYPFSTDDSCGDPRYKIYCNNGNELQFMSAEGFKYKILSIDLSANKLIIQPPDLLVVDDTTTTCYSSDFSSQGLRLDERLPFNISTRNTVMLFNCSDNILRSPLNCSSNSFCRQIEDKVEACRGTLCCHFLKDSHMTSYMIRIRSGGCTAYTSVVDIRPQDPVDNWNYGIELQWLTPN</sequence>
<dbReference type="OMA" id="EFMSAPG"/>
<keyword evidence="6" id="KW-1185">Reference proteome</keyword>
<evidence type="ECO:0000256" key="3">
    <source>
        <dbReference type="SAM" id="SignalP"/>
    </source>
</evidence>
<dbReference type="PANTHER" id="PTHR33355">
    <property type="entry name" value="WALL-ASSOCIATED RECEPTOR KINASE CARBOXY-TERMINAL PROTEIN-RELATED"/>
    <property type="match status" value="1"/>
</dbReference>
<evidence type="ECO:0000256" key="2">
    <source>
        <dbReference type="ARBA" id="ARBA00022729"/>
    </source>
</evidence>
<evidence type="ECO:0000256" key="1">
    <source>
        <dbReference type="ARBA" id="ARBA00004167"/>
    </source>
</evidence>
<dbReference type="GO" id="GO:0016301">
    <property type="term" value="F:kinase activity"/>
    <property type="evidence" value="ECO:0007669"/>
    <property type="project" value="UniProtKB-KW"/>
</dbReference>
<dbReference type="Proteomes" id="UP000238479">
    <property type="component" value="Chromosome 3"/>
</dbReference>
<dbReference type="GO" id="GO:0016020">
    <property type="term" value="C:membrane"/>
    <property type="evidence" value="ECO:0007669"/>
    <property type="project" value="UniProtKB-SubCell"/>
</dbReference>
<evidence type="ECO:0000259" key="4">
    <source>
        <dbReference type="Pfam" id="PF13947"/>
    </source>
</evidence>
<protein>
    <submittedName>
        <fullName evidence="5">Putative wall-associated receptor kinase, galacturonan-binding domain-containing protein</fullName>
    </submittedName>
</protein>
<dbReference type="PANTHER" id="PTHR33355:SF14">
    <property type="entry name" value="WALL-ASSOCIATED RECEPTOR KINASE GALACTURONAN-BINDING DOMAIN-CONTAINING PROTEIN"/>
    <property type="match status" value="1"/>
</dbReference>
<proteinExistence type="predicted"/>
<comment type="subcellular location">
    <subcellularLocation>
        <location evidence="1">Membrane</location>
        <topology evidence="1">Single-pass membrane protein</topology>
    </subcellularLocation>
</comment>
<dbReference type="GO" id="GO:0030247">
    <property type="term" value="F:polysaccharide binding"/>
    <property type="evidence" value="ECO:0007669"/>
    <property type="project" value="InterPro"/>
</dbReference>
<reference evidence="5 6" key="1">
    <citation type="journal article" date="2018" name="Nat. Genet.">
        <title>The Rosa genome provides new insights in the design of modern roses.</title>
        <authorList>
            <person name="Bendahmane M."/>
        </authorList>
    </citation>
    <scope>NUCLEOTIDE SEQUENCE [LARGE SCALE GENOMIC DNA]</scope>
    <source>
        <strain evidence="6">cv. Old Blush</strain>
    </source>
</reference>
<dbReference type="InterPro" id="IPR025287">
    <property type="entry name" value="WAK_GUB"/>
</dbReference>
<keyword evidence="5" id="KW-0675">Receptor</keyword>
<dbReference type="AlphaFoldDB" id="A0A2P6R7F9"/>
<organism evidence="5 6">
    <name type="scientific">Rosa chinensis</name>
    <name type="common">China rose</name>
    <dbReference type="NCBI Taxonomy" id="74649"/>
    <lineage>
        <taxon>Eukaryota</taxon>
        <taxon>Viridiplantae</taxon>
        <taxon>Streptophyta</taxon>
        <taxon>Embryophyta</taxon>
        <taxon>Tracheophyta</taxon>
        <taxon>Spermatophyta</taxon>
        <taxon>Magnoliopsida</taxon>
        <taxon>eudicotyledons</taxon>
        <taxon>Gunneridae</taxon>
        <taxon>Pentapetalae</taxon>
        <taxon>rosids</taxon>
        <taxon>fabids</taxon>
        <taxon>Rosales</taxon>
        <taxon>Rosaceae</taxon>
        <taxon>Rosoideae</taxon>
        <taxon>Rosoideae incertae sedis</taxon>
        <taxon>Rosa</taxon>
    </lineage>
</organism>
<keyword evidence="5" id="KW-0418">Kinase</keyword>
<gene>
    <name evidence="5" type="ORF">RchiOBHm_Chr3g0456571</name>
</gene>
<evidence type="ECO:0000313" key="5">
    <source>
        <dbReference type="EMBL" id="PRQ42339.1"/>
    </source>
</evidence>
<feature type="domain" description="Wall-associated receptor kinase galacturonan-binding" evidence="4">
    <location>
        <begin position="25"/>
        <end position="82"/>
    </location>
</feature>
<evidence type="ECO:0000313" key="6">
    <source>
        <dbReference type="Proteomes" id="UP000238479"/>
    </source>
</evidence>
<dbReference type="STRING" id="74649.A0A2P6R7F9"/>
<feature type="signal peptide" evidence="3">
    <location>
        <begin position="1"/>
        <end position="20"/>
    </location>
</feature>
<feature type="chain" id="PRO_5015148217" evidence="3">
    <location>
        <begin position="21"/>
        <end position="211"/>
    </location>
</feature>
<keyword evidence="2 3" id="KW-0732">Signal</keyword>
<accession>A0A2P6R7F9</accession>
<keyword evidence="5" id="KW-0808">Transferase</keyword>
<comment type="caution">
    <text evidence="5">The sequence shown here is derived from an EMBL/GenBank/DDBJ whole genome shotgun (WGS) entry which is preliminary data.</text>
</comment>
<name>A0A2P6R7F9_ROSCH</name>
<dbReference type="Gramene" id="PRQ42339">
    <property type="protein sequence ID" value="PRQ42339"/>
    <property type="gene ID" value="RchiOBHm_Chr3g0456571"/>
</dbReference>
<dbReference type="Pfam" id="PF13947">
    <property type="entry name" value="GUB_WAK_bind"/>
    <property type="match status" value="1"/>
</dbReference>